<comment type="cofactor">
    <cofactor evidence="7">
        <name>Zn(2+)</name>
        <dbReference type="ChEBI" id="CHEBI:29105"/>
    </cofactor>
    <text evidence="7">Binds 1 zinc ion.</text>
</comment>
<evidence type="ECO:0000256" key="3">
    <source>
        <dbReference type="ARBA" id="ARBA00020082"/>
    </source>
</evidence>
<dbReference type="EMBL" id="ABMABF030000003">
    <property type="protein sequence ID" value="EMJ5133398.1"/>
    <property type="molecule type" value="Genomic_DNA"/>
</dbReference>
<dbReference type="GO" id="GO:0005737">
    <property type="term" value="C:cytoplasm"/>
    <property type="evidence" value="ECO:0007669"/>
    <property type="project" value="UniProtKB-SubCell"/>
</dbReference>
<sequence>MKTLRVPINLQQKVMRTLRAKLMLAQQKLEQHIPEPIINYKQRGTTAGSAYLKEWEIRLNAVLLLENGENFIDEVIPHELAHLLVYRVYGRQGIAPHGSEWKWMMEHVLEVPASRTHCFEVTSVKSRTFHYHCACPITHELTVRRHNKVVRGESQYLCRKCGEILKQGANRAATDIK</sequence>
<reference evidence="9" key="2">
    <citation type="submission" date="2024-02" db="EMBL/GenBank/DDBJ databases">
        <authorList>
            <consortium name="Clinical and Environmental Microbiology Branch: Whole genome sequencing antimicrobial resistance pathogens in the healthcare setting"/>
        </authorList>
    </citation>
    <scope>NUCLEOTIDE SEQUENCE</scope>
    <source>
        <strain evidence="9">2021GO-0154</strain>
    </source>
</reference>
<keyword evidence="5 7" id="KW-0479">Metal-binding</keyword>
<feature type="binding site" evidence="7">
    <location>
        <position position="82"/>
    </location>
    <ligand>
        <name>Zn(2+)</name>
        <dbReference type="ChEBI" id="CHEBI:29105"/>
    </ligand>
</feature>
<dbReference type="InterPro" id="IPR023483">
    <property type="entry name" value="Uncharacterised_SprT"/>
</dbReference>
<keyword evidence="9" id="KW-0378">Hydrolase</keyword>
<dbReference type="Proteomes" id="UP000179588">
    <property type="component" value="Unassembled WGS sequence"/>
</dbReference>
<comment type="caution">
    <text evidence="10">The sequence shown here is derived from an EMBL/GenBank/DDBJ whole genome shotgun (WGS) entry which is preliminary data.</text>
</comment>
<evidence type="ECO:0000313" key="10">
    <source>
        <dbReference type="EMBL" id="OHT25607.1"/>
    </source>
</evidence>
<protein>
    <recommendedName>
        <fullName evidence="3 7">Protein SprT</fullName>
    </recommendedName>
</protein>
<dbReference type="EMBL" id="LVIE01000013">
    <property type="protein sequence ID" value="OHT25607.1"/>
    <property type="molecule type" value="Genomic_DNA"/>
</dbReference>
<dbReference type="InterPro" id="IPR035240">
    <property type="entry name" value="SprT_Zn_ribbon"/>
</dbReference>
<comment type="similarity">
    <text evidence="2 7">Belongs to the SprT family.</text>
</comment>
<evidence type="ECO:0000256" key="4">
    <source>
        <dbReference type="ARBA" id="ARBA00022490"/>
    </source>
</evidence>
<evidence type="ECO:0000256" key="6">
    <source>
        <dbReference type="ARBA" id="ARBA00022833"/>
    </source>
</evidence>
<keyword evidence="9" id="KW-0482">Metalloprotease</keyword>
<keyword evidence="11" id="KW-1185">Reference proteome</keyword>
<keyword evidence="9" id="KW-0645">Protease</keyword>
<evidence type="ECO:0000259" key="8">
    <source>
        <dbReference type="SMART" id="SM00731"/>
    </source>
</evidence>
<feature type="active site" evidence="7">
    <location>
        <position position="79"/>
    </location>
</feature>
<organism evidence="10 11">
    <name type="scientific">Providencia stuartii</name>
    <dbReference type="NCBI Taxonomy" id="588"/>
    <lineage>
        <taxon>Bacteria</taxon>
        <taxon>Pseudomonadati</taxon>
        <taxon>Pseudomonadota</taxon>
        <taxon>Gammaproteobacteria</taxon>
        <taxon>Enterobacterales</taxon>
        <taxon>Morganellaceae</taxon>
        <taxon>Providencia</taxon>
    </lineage>
</organism>
<evidence type="ECO:0000313" key="9">
    <source>
        <dbReference type="EMBL" id="EMJ5133398.1"/>
    </source>
</evidence>
<feature type="binding site" evidence="7">
    <location>
        <position position="78"/>
    </location>
    <ligand>
        <name>Zn(2+)</name>
        <dbReference type="ChEBI" id="CHEBI:29105"/>
    </ligand>
</feature>
<dbReference type="GO" id="GO:0008237">
    <property type="term" value="F:metallopeptidase activity"/>
    <property type="evidence" value="ECO:0007669"/>
    <property type="project" value="UniProtKB-KW"/>
</dbReference>
<gene>
    <name evidence="7" type="primary">sprT</name>
    <name evidence="10" type="ORF">A3Q29_12545</name>
    <name evidence="9" type="ORF">RG298_001080</name>
</gene>
<evidence type="ECO:0000256" key="1">
    <source>
        <dbReference type="ARBA" id="ARBA00004496"/>
    </source>
</evidence>
<proteinExistence type="inferred from homology"/>
<dbReference type="RefSeq" id="WP_070925238.1">
    <property type="nucleotide sequence ID" value="NZ_JBALHY010000003.1"/>
</dbReference>
<dbReference type="Gene3D" id="3.30.2010.10">
    <property type="entry name" value="Metalloproteases ('zincins'), catalytic domain"/>
    <property type="match status" value="1"/>
</dbReference>
<dbReference type="GO" id="GO:0008270">
    <property type="term" value="F:zinc ion binding"/>
    <property type="evidence" value="ECO:0007669"/>
    <property type="project" value="UniProtKB-UniRule"/>
</dbReference>
<evidence type="ECO:0000313" key="11">
    <source>
        <dbReference type="Proteomes" id="UP000179588"/>
    </source>
</evidence>
<keyword evidence="4 7" id="KW-0963">Cytoplasm</keyword>
<feature type="domain" description="SprT-like" evidence="8">
    <location>
        <begin position="16"/>
        <end position="168"/>
    </location>
</feature>
<evidence type="ECO:0000256" key="5">
    <source>
        <dbReference type="ARBA" id="ARBA00022723"/>
    </source>
</evidence>
<evidence type="ECO:0000256" key="7">
    <source>
        <dbReference type="HAMAP-Rule" id="MF_00746"/>
    </source>
</evidence>
<dbReference type="GO" id="GO:0006950">
    <property type="term" value="P:response to stress"/>
    <property type="evidence" value="ECO:0007669"/>
    <property type="project" value="UniProtKB-ARBA"/>
</dbReference>
<keyword evidence="6 7" id="KW-0862">Zinc</keyword>
<dbReference type="AlphaFoldDB" id="A0A1S1HUD4"/>
<dbReference type="HAMAP" id="MF_00746">
    <property type="entry name" value="SprT"/>
    <property type="match status" value="1"/>
</dbReference>
<dbReference type="SMART" id="SM00731">
    <property type="entry name" value="SprT"/>
    <property type="match status" value="1"/>
</dbReference>
<reference evidence="10 11" key="1">
    <citation type="submission" date="2016-03" db="EMBL/GenBank/DDBJ databases">
        <title>Genome sequence of Providencia stuartii strain, isolated from the salivary glands of larval Lucilia sericata.</title>
        <authorList>
            <person name="Yuan Y."/>
            <person name="Zhang Y."/>
            <person name="Fu S."/>
            <person name="Crippen T.L."/>
            <person name="Visi D."/>
            <person name="Benbow M.E."/>
            <person name="Allen M."/>
            <person name="Tomberlin J.K."/>
            <person name="Sze S.-H."/>
            <person name="Tarone A.M."/>
        </authorList>
    </citation>
    <scope>NUCLEOTIDE SEQUENCE [LARGE SCALE GENOMIC DNA]</scope>
    <source>
        <strain evidence="10 11">Crippen</strain>
    </source>
</reference>
<accession>A0A1S1HUD4</accession>
<dbReference type="InterPro" id="IPR006640">
    <property type="entry name" value="SprT-like_domain"/>
</dbReference>
<dbReference type="Pfam" id="PF10263">
    <property type="entry name" value="SprT-like"/>
    <property type="match status" value="1"/>
</dbReference>
<evidence type="ECO:0000256" key="2">
    <source>
        <dbReference type="ARBA" id="ARBA00006591"/>
    </source>
</evidence>
<dbReference type="Pfam" id="PF17283">
    <property type="entry name" value="Zn_ribbon_SprT"/>
    <property type="match status" value="1"/>
</dbReference>
<dbReference type="NCBIfam" id="NF003421">
    <property type="entry name" value="PRK04860.1"/>
    <property type="match status" value="1"/>
</dbReference>
<dbReference type="PANTHER" id="PTHR38773">
    <property type="entry name" value="PROTEIN SPRT"/>
    <property type="match status" value="1"/>
</dbReference>
<comment type="subcellular location">
    <subcellularLocation>
        <location evidence="1 7">Cytoplasm</location>
    </subcellularLocation>
</comment>
<dbReference type="PANTHER" id="PTHR38773:SF1">
    <property type="entry name" value="PROTEIN SPRT"/>
    <property type="match status" value="1"/>
</dbReference>
<name>A0A1S1HUD4_PROST</name>